<evidence type="ECO:0000313" key="2">
    <source>
        <dbReference type="EMBL" id="AXJ00294.1"/>
    </source>
</evidence>
<dbReference type="InterPro" id="IPR027463">
    <property type="entry name" value="AcrB_DN_DC_subdom"/>
</dbReference>
<dbReference type="OrthoDB" id="9757876at2"/>
<dbReference type="AlphaFoldDB" id="A0A345UIJ2"/>
<feature type="transmembrane region" description="Helical" evidence="1">
    <location>
        <begin position="437"/>
        <end position="460"/>
    </location>
</feature>
<feature type="transmembrane region" description="Helical" evidence="1">
    <location>
        <begin position="528"/>
        <end position="545"/>
    </location>
</feature>
<feature type="transmembrane region" description="Helical" evidence="1">
    <location>
        <begin position="337"/>
        <end position="355"/>
    </location>
</feature>
<sequence>METKGIIYKLLRRPITVFMVTLLTIGFGLFALANLKITLLPNIDIPVVAISANYRDVAPEDIKRILAVPIENAVASIDGVESIETTVRRGGMFLVMRLKGGTNAQRVEMDAREAIDRIRSVIPREAGQPLIFQFDPERRPIMSLSVSAANRGLDELRLLSETMIEPMFERIQGVASAETQGGLQRAIYVNLSPERMAQHRVVTADVERALSGNNVQIPIGNLISDRQSYSIRAEAIFRNIEEVNDTIIRFSENGEPIRLSDVGEALDTFVDITALVEVNGLNSVTIDIQKQSDANTLDVALDVINEIEAVEAILPPGVSLQVLNNEGEFIENSIRNLTQSAMVALALVALILFIFMGSYRAATIVAFSIPISMTATFAAMYFSGVTLNIISITGLALAVGLLVDNSIVVLDNIIAKIEKGEAIFEAVLNGTNEMKEALLGSTLTTLAVFIPIFFISGFTGQIAKDLALTISFAISLSFIASIILLPVFASKFLRQDSVNTNSFMFRFTESLQVRYERILRWQLLHKRWTVLLIFGILFGIGWLFTQVEGEFFPDNDTGDLIVDVSLVSGAQLTQTAEILRDITNRLLDDERVQTTVTTIGRSGWRRESNVGRVTVSLVPSRERTQTTDEVAMELRRSLTYDDTTIRVFGQQGFGPGGGGGGFGQGRGNITVSLIGPDVSILQGLTDRIETVMLQDSTVIAVDNPRVGSLPEVVYQLDRVALGRLGSSFNEAANSFKTQTRGTQVGQFRVDGREFPIEVRLEDQYRRGFENLNRLQVARVGEQGIPVQAVGFFEEFEGFNTIRRTDRETRLDVSIRVDGSAAAQRDRIMELFQDEIVLPDGYRYEFTGAVQDQQDSQRELFLALLAAIILTFMVMAAKFESIRDPFVILFTIPLAFFGAYLMLFATGTPFSIPAGIGMLILVGIVVNNGIVLVDYINQNTRTNMEPEEYLAHFLAAAGRRLRPVMLTMLTTIFSMIPLALAIGDGSETWSPLARAVIGGLFFASIFTLFVVPVIYAGISRTKYRLLKAVKIKEKSLA</sequence>
<dbReference type="PRINTS" id="PR00702">
    <property type="entry name" value="ACRIFLAVINRP"/>
</dbReference>
<feature type="transmembrane region" description="Helical" evidence="1">
    <location>
        <begin position="466"/>
        <end position="489"/>
    </location>
</feature>
<protein>
    <submittedName>
        <fullName evidence="2">Hydrophobic/amphiphilic exporter-1, HAE1 family</fullName>
    </submittedName>
</protein>
<dbReference type="PANTHER" id="PTHR32063">
    <property type="match status" value="1"/>
</dbReference>
<dbReference type="KEGG" id="cprv:CYPRO_1024"/>
<name>A0A345UIJ2_9BACT</name>
<dbReference type="PANTHER" id="PTHR32063:SF0">
    <property type="entry name" value="SWARMING MOTILITY PROTEIN SWRC"/>
    <property type="match status" value="1"/>
</dbReference>
<dbReference type="SUPFAM" id="SSF82714">
    <property type="entry name" value="Multidrug efflux transporter AcrB TolC docking domain, DN and DC subdomains"/>
    <property type="match status" value="2"/>
</dbReference>
<organism evidence="2 3">
    <name type="scientific">Cyclonatronum proteinivorum</name>
    <dbReference type="NCBI Taxonomy" id="1457365"/>
    <lineage>
        <taxon>Bacteria</taxon>
        <taxon>Pseudomonadati</taxon>
        <taxon>Balneolota</taxon>
        <taxon>Balneolia</taxon>
        <taxon>Balneolales</taxon>
        <taxon>Cyclonatronaceae</taxon>
        <taxon>Cyclonatronum</taxon>
    </lineage>
</organism>
<keyword evidence="1" id="KW-1133">Transmembrane helix</keyword>
<proteinExistence type="predicted"/>
<dbReference type="InterPro" id="IPR001036">
    <property type="entry name" value="Acrflvin-R"/>
</dbReference>
<dbReference type="Gene3D" id="3.30.70.1320">
    <property type="entry name" value="Multidrug efflux transporter AcrB pore domain like"/>
    <property type="match status" value="1"/>
</dbReference>
<feature type="transmembrane region" description="Helical" evidence="1">
    <location>
        <begin position="885"/>
        <end position="905"/>
    </location>
</feature>
<keyword evidence="1" id="KW-0472">Membrane</keyword>
<evidence type="ECO:0000313" key="3">
    <source>
        <dbReference type="Proteomes" id="UP000254808"/>
    </source>
</evidence>
<accession>A0A345UIJ2</accession>
<dbReference type="SUPFAM" id="SSF82693">
    <property type="entry name" value="Multidrug efflux transporter AcrB pore domain, PN1, PN2, PC1 and PC2 subdomains"/>
    <property type="match status" value="3"/>
</dbReference>
<dbReference type="Gene3D" id="3.30.70.1430">
    <property type="entry name" value="Multidrug efflux transporter AcrB pore domain"/>
    <property type="match status" value="2"/>
</dbReference>
<feature type="transmembrane region" description="Helical" evidence="1">
    <location>
        <begin position="994"/>
        <end position="1017"/>
    </location>
</feature>
<feature type="transmembrane region" description="Helical" evidence="1">
    <location>
        <begin position="911"/>
        <end position="935"/>
    </location>
</feature>
<dbReference type="Proteomes" id="UP000254808">
    <property type="component" value="Chromosome"/>
</dbReference>
<dbReference type="GO" id="GO:0005886">
    <property type="term" value="C:plasma membrane"/>
    <property type="evidence" value="ECO:0007669"/>
    <property type="project" value="TreeGrafter"/>
</dbReference>
<feature type="transmembrane region" description="Helical" evidence="1">
    <location>
        <begin position="963"/>
        <end position="982"/>
    </location>
</feature>
<gene>
    <name evidence="2" type="ORF">CYPRO_1024</name>
</gene>
<dbReference type="SUPFAM" id="SSF82866">
    <property type="entry name" value="Multidrug efflux transporter AcrB transmembrane domain"/>
    <property type="match status" value="2"/>
</dbReference>
<dbReference type="GO" id="GO:0042910">
    <property type="term" value="F:xenobiotic transmembrane transporter activity"/>
    <property type="evidence" value="ECO:0007669"/>
    <property type="project" value="TreeGrafter"/>
</dbReference>
<feature type="transmembrane region" description="Helical" evidence="1">
    <location>
        <begin position="15"/>
        <end position="35"/>
    </location>
</feature>
<evidence type="ECO:0000256" key="1">
    <source>
        <dbReference type="SAM" id="Phobius"/>
    </source>
</evidence>
<dbReference type="Gene3D" id="3.30.2090.10">
    <property type="entry name" value="Multidrug efflux transporter AcrB TolC docking domain, DN and DC subdomains"/>
    <property type="match status" value="2"/>
</dbReference>
<dbReference type="Pfam" id="PF00873">
    <property type="entry name" value="ACR_tran"/>
    <property type="match status" value="1"/>
</dbReference>
<keyword evidence="3" id="KW-1185">Reference proteome</keyword>
<dbReference type="Gene3D" id="3.30.70.1440">
    <property type="entry name" value="Multidrug efflux transporter AcrB pore domain"/>
    <property type="match status" value="1"/>
</dbReference>
<dbReference type="Gene3D" id="1.20.1640.10">
    <property type="entry name" value="Multidrug efflux transporter AcrB transmembrane domain"/>
    <property type="match status" value="2"/>
</dbReference>
<dbReference type="RefSeq" id="WP_114983578.1">
    <property type="nucleotide sequence ID" value="NZ_CP027806.1"/>
</dbReference>
<reference evidence="2 3" key="1">
    <citation type="submission" date="2018-03" db="EMBL/GenBank/DDBJ databases">
        <title>Phenotypic and genomic properties of Cyclonatronum proteinivorum gen. nov., sp. nov., a haloalkaliphilic bacteroidete from soda lakes possessing Na+-translocating rhodopsin.</title>
        <authorList>
            <person name="Toshchakov S.V."/>
            <person name="Korzhenkov A."/>
            <person name="Samarov N.I."/>
            <person name="Kublanov I.V."/>
            <person name="Muntyan M.S."/>
            <person name="Sorokin D.Y."/>
        </authorList>
    </citation>
    <scope>NUCLEOTIDE SEQUENCE [LARGE SCALE GENOMIC DNA]</scope>
    <source>
        <strain evidence="2 3">Omega</strain>
    </source>
</reference>
<dbReference type="EMBL" id="CP027806">
    <property type="protein sequence ID" value="AXJ00294.1"/>
    <property type="molecule type" value="Genomic_DNA"/>
</dbReference>
<feature type="transmembrane region" description="Helical" evidence="1">
    <location>
        <begin position="859"/>
        <end position="878"/>
    </location>
</feature>
<keyword evidence="1" id="KW-0812">Transmembrane</keyword>
<feature type="transmembrane region" description="Helical" evidence="1">
    <location>
        <begin position="389"/>
        <end position="410"/>
    </location>
</feature>